<gene>
    <name evidence="3" type="ORF">PCON_14038</name>
</gene>
<sequence length="123" mass="13151">MRISSLLSSLAIFSLASLSVAKCTTPQYHKSTDKRAPNTAESIDSMMHGMPLDVLHLQERDPSLGSDDPVLIPSTDGANGEDDDVEATHILQRAPKRGGGGGSYKGVCTSGGKMKNRGQRYYV</sequence>
<evidence type="ECO:0000256" key="1">
    <source>
        <dbReference type="SAM" id="MobiDB-lite"/>
    </source>
</evidence>
<evidence type="ECO:0000256" key="2">
    <source>
        <dbReference type="SAM" id="SignalP"/>
    </source>
</evidence>
<dbReference type="EMBL" id="HF935976">
    <property type="protein sequence ID" value="CCX33013.1"/>
    <property type="molecule type" value="Genomic_DNA"/>
</dbReference>
<feature type="signal peptide" evidence="2">
    <location>
        <begin position="1"/>
        <end position="21"/>
    </location>
</feature>
<keyword evidence="4" id="KW-1185">Reference proteome</keyword>
<evidence type="ECO:0000313" key="3">
    <source>
        <dbReference type="EMBL" id="CCX33013.1"/>
    </source>
</evidence>
<accession>U4LM48</accession>
<name>U4LM48_PYROM</name>
<keyword evidence="2" id="KW-0732">Signal</keyword>
<dbReference type="AlphaFoldDB" id="U4LM48"/>
<evidence type="ECO:0000313" key="4">
    <source>
        <dbReference type="Proteomes" id="UP000018144"/>
    </source>
</evidence>
<feature type="chain" id="PRO_5004651720" evidence="2">
    <location>
        <begin position="22"/>
        <end position="123"/>
    </location>
</feature>
<proteinExistence type="predicted"/>
<feature type="region of interest" description="Disordered" evidence="1">
    <location>
        <begin position="26"/>
        <end position="111"/>
    </location>
</feature>
<protein>
    <submittedName>
        <fullName evidence="3">Uncharacterized protein</fullName>
    </submittedName>
</protein>
<reference evidence="3 4" key="1">
    <citation type="journal article" date="2013" name="PLoS Genet.">
        <title>The genome and development-dependent transcriptomes of Pyronema confluens: a window into fungal evolution.</title>
        <authorList>
            <person name="Traeger S."/>
            <person name="Altegoer F."/>
            <person name="Freitag M."/>
            <person name="Gabaldon T."/>
            <person name="Kempken F."/>
            <person name="Kumar A."/>
            <person name="Marcet-Houben M."/>
            <person name="Poggeler S."/>
            <person name="Stajich J.E."/>
            <person name="Nowrousian M."/>
        </authorList>
    </citation>
    <scope>NUCLEOTIDE SEQUENCE [LARGE SCALE GENOMIC DNA]</scope>
    <source>
        <strain evidence="4">CBS 100304</strain>
        <tissue evidence="3">Vegetative mycelium</tissue>
    </source>
</reference>
<dbReference type="Proteomes" id="UP000018144">
    <property type="component" value="Unassembled WGS sequence"/>
</dbReference>
<organism evidence="3 4">
    <name type="scientific">Pyronema omphalodes (strain CBS 100304)</name>
    <name type="common">Pyronema confluens</name>
    <dbReference type="NCBI Taxonomy" id="1076935"/>
    <lineage>
        <taxon>Eukaryota</taxon>
        <taxon>Fungi</taxon>
        <taxon>Dikarya</taxon>
        <taxon>Ascomycota</taxon>
        <taxon>Pezizomycotina</taxon>
        <taxon>Pezizomycetes</taxon>
        <taxon>Pezizales</taxon>
        <taxon>Pyronemataceae</taxon>
        <taxon>Pyronema</taxon>
    </lineage>
</organism>